<feature type="region of interest" description="Disordered" evidence="5">
    <location>
        <begin position="240"/>
        <end position="270"/>
    </location>
</feature>
<protein>
    <submittedName>
        <fullName evidence="7">MFS general substrate transporter</fullName>
    </submittedName>
</protein>
<feature type="transmembrane region" description="Helical" evidence="6">
    <location>
        <begin position="216"/>
        <end position="234"/>
    </location>
</feature>
<feature type="transmembrane region" description="Helical" evidence="6">
    <location>
        <begin position="457"/>
        <end position="479"/>
    </location>
</feature>
<feature type="transmembrane region" description="Helical" evidence="6">
    <location>
        <begin position="325"/>
        <end position="347"/>
    </location>
</feature>
<feature type="transmembrane region" description="Helical" evidence="6">
    <location>
        <begin position="147"/>
        <end position="166"/>
    </location>
</feature>
<feature type="transmembrane region" description="Helical" evidence="6">
    <location>
        <begin position="178"/>
        <end position="196"/>
    </location>
</feature>
<comment type="subcellular location">
    <subcellularLocation>
        <location evidence="1">Membrane</location>
        <topology evidence="1">Multi-pass membrane protein</topology>
    </subcellularLocation>
</comment>
<reference evidence="7 8" key="1">
    <citation type="submission" date="2016-09" db="EMBL/GenBank/DDBJ databases">
        <title>Extensive genetic diversity and differential bi-allelic expression allows diatom success in the polar Southern Ocean.</title>
        <authorList>
            <consortium name="DOE Joint Genome Institute"/>
            <person name="Mock T."/>
            <person name="Otillar R.P."/>
            <person name="Strauss J."/>
            <person name="Dupont C."/>
            <person name="Frickenhaus S."/>
            <person name="Maumus F."/>
            <person name="Mcmullan M."/>
            <person name="Sanges R."/>
            <person name="Schmutz J."/>
            <person name="Toseland A."/>
            <person name="Valas R."/>
            <person name="Veluchamy A."/>
            <person name="Ward B.J."/>
            <person name="Allen A."/>
            <person name="Barry K."/>
            <person name="Falciatore A."/>
            <person name="Ferrante M."/>
            <person name="Fortunato A.E."/>
            <person name="Gloeckner G."/>
            <person name="Gruber A."/>
            <person name="Hipkin R."/>
            <person name="Janech M."/>
            <person name="Kroth P."/>
            <person name="Leese F."/>
            <person name="Lindquist E."/>
            <person name="Lyon B.R."/>
            <person name="Martin J."/>
            <person name="Mayer C."/>
            <person name="Parker M."/>
            <person name="Quesneville H."/>
            <person name="Raymond J."/>
            <person name="Uhlig C."/>
            <person name="Valentin K.U."/>
            <person name="Worden A.Z."/>
            <person name="Armbrust E.V."/>
            <person name="Bowler C."/>
            <person name="Green B."/>
            <person name="Moulton V."/>
            <person name="Van Oosterhout C."/>
            <person name="Grigoriev I."/>
        </authorList>
    </citation>
    <scope>NUCLEOTIDE SEQUENCE [LARGE SCALE GENOMIC DNA]</scope>
    <source>
        <strain evidence="7 8">CCMP1102</strain>
    </source>
</reference>
<dbReference type="Gene3D" id="1.20.1250.20">
    <property type="entry name" value="MFS general substrate transporter like domains"/>
    <property type="match status" value="1"/>
</dbReference>
<dbReference type="SUPFAM" id="SSF103473">
    <property type="entry name" value="MFS general substrate transporter"/>
    <property type="match status" value="1"/>
</dbReference>
<dbReference type="Proteomes" id="UP000095751">
    <property type="component" value="Unassembled WGS sequence"/>
</dbReference>
<keyword evidence="8" id="KW-1185">Reference proteome</keyword>
<feature type="transmembrane region" description="Helical" evidence="6">
    <location>
        <begin position="359"/>
        <end position="376"/>
    </location>
</feature>
<gene>
    <name evidence="7" type="ORF">FRACYDRAFT_239923</name>
</gene>
<dbReference type="EMBL" id="KV784359">
    <property type="protein sequence ID" value="OEU15246.1"/>
    <property type="molecule type" value="Genomic_DNA"/>
</dbReference>
<feature type="transmembrane region" description="Helical" evidence="6">
    <location>
        <begin position="382"/>
        <end position="407"/>
    </location>
</feature>
<dbReference type="OrthoDB" id="44865at2759"/>
<keyword evidence="2 6" id="KW-0812">Transmembrane</keyword>
<dbReference type="PANTHER" id="PTHR10924">
    <property type="entry name" value="MAJOR FACILITATOR SUPERFAMILY PROTEIN-RELATED"/>
    <property type="match status" value="1"/>
</dbReference>
<dbReference type="InterPro" id="IPR011701">
    <property type="entry name" value="MFS"/>
</dbReference>
<dbReference type="InterPro" id="IPR049680">
    <property type="entry name" value="FLVCR1-2_SLC49-like"/>
</dbReference>
<dbReference type="GO" id="GO:0016020">
    <property type="term" value="C:membrane"/>
    <property type="evidence" value="ECO:0007669"/>
    <property type="project" value="UniProtKB-SubCell"/>
</dbReference>
<dbReference type="PANTHER" id="PTHR10924:SF4">
    <property type="entry name" value="GH15861P"/>
    <property type="match status" value="1"/>
</dbReference>
<keyword evidence="4 6" id="KW-0472">Membrane</keyword>
<dbReference type="KEGG" id="fcy:FRACYDRAFT_239923"/>
<feature type="transmembrane region" description="Helical" evidence="6">
    <location>
        <begin position="289"/>
        <end position="313"/>
    </location>
</feature>
<name>A0A1E7FAS8_9STRA</name>
<dbReference type="InterPro" id="IPR036259">
    <property type="entry name" value="MFS_trans_sf"/>
</dbReference>
<evidence type="ECO:0000256" key="1">
    <source>
        <dbReference type="ARBA" id="ARBA00004141"/>
    </source>
</evidence>
<feature type="region of interest" description="Disordered" evidence="5">
    <location>
        <begin position="72"/>
        <end position="95"/>
    </location>
</feature>
<sequence>MPLTEVVTSSVDQFLQDSLIEPLITGPGRDSVSRQSQTNCCISDTATSSTTTSTTTTTTQCNHEFERNHQLLLDDDDGDDHDVNNNNNDDASIDDYDQSYTLDPRRFSVLAVFALNNLLGAAIWITFAPIEDAVQTKFQINQMQVNWLSMISMAVYGPGQTIFMNAPARIAACWFQQTTKVIGAIIFSANIGIILGQSLSPLCVIEETGENLDKLLAGQGLAMGVCALLTCYSFKSDEPLLPPSPSEAARRRQQQSQQQSQQEIGDSSHQSTFATIVKDIKTLSTDPQYLILLVAFGVQYGVNNAVLTLLQPWVASSGFPGDETAGILGSLLIAGGVVGTFIAAILLDRTRNFTQAVRWSFIVVVVVAFGLVATLQPSCPTWILATAFTITGMSQMPLLTICLDAVATQTYPIPEELSSAGLQLVGQYFGIMLIDIMGDLIDSSNSADDHSETRYGFAANLNILYLALLIISAAFACCYKSDDRRTHVNDGDINHDTTRTTAMRWVNNSRNSIDDSNETIDDNEQSRLDSI</sequence>
<evidence type="ECO:0000256" key="5">
    <source>
        <dbReference type="SAM" id="MobiDB-lite"/>
    </source>
</evidence>
<evidence type="ECO:0000313" key="8">
    <source>
        <dbReference type="Proteomes" id="UP000095751"/>
    </source>
</evidence>
<feature type="transmembrane region" description="Helical" evidence="6">
    <location>
        <begin position="107"/>
        <end position="127"/>
    </location>
</feature>
<dbReference type="Pfam" id="PF07690">
    <property type="entry name" value="MFS_1"/>
    <property type="match status" value="1"/>
</dbReference>
<keyword evidence="3 6" id="KW-1133">Transmembrane helix</keyword>
<dbReference type="AlphaFoldDB" id="A0A1E7FAS8"/>
<dbReference type="InParanoid" id="A0A1E7FAS8"/>
<organism evidence="7 8">
    <name type="scientific">Fragilariopsis cylindrus CCMP1102</name>
    <dbReference type="NCBI Taxonomy" id="635003"/>
    <lineage>
        <taxon>Eukaryota</taxon>
        <taxon>Sar</taxon>
        <taxon>Stramenopiles</taxon>
        <taxon>Ochrophyta</taxon>
        <taxon>Bacillariophyta</taxon>
        <taxon>Bacillariophyceae</taxon>
        <taxon>Bacillariophycidae</taxon>
        <taxon>Bacillariales</taxon>
        <taxon>Bacillariaceae</taxon>
        <taxon>Fragilariopsis</taxon>
    </lineage>
</organism>
<evidence type="ECO:0000256" key="6">
    <source>
        <dbReference type="SAM" id="Phobius"/>
    </source>
</evidence>
<evidence type="ECO:0000313" key="7">
    <source>
        <dbReference type="EMBL" id="OEU15246.1"/>
    </source>
</evidence>
<feature type="transmembrane region" description="Helical" evidence="6">
    <location>
        <begin position="419"/>
        <end position="437"/>
    </location>
</feature>
<proteinExistence type="predicted"/>
<evidence type="ECO:0000256" key="2">
    <source>
        <dbReference type="ARBA" id="ARBA00022692"/>
    </source>
</evidence>
<accession>A0A1E7FAS8</accession>
<evidence type="ECO:0000256" key="4">
    <source>
        <dbReference type="ARBA" id="ARBA00023136"/>
    </source>
</evidence>
<dbReference type="GO" id="GO:0022857">
    <property type="term" value="F:transmembrane transporter activity"/>
    <property type="evidence" value="ECO:0007669"/>
    <property type="project" value="InterPro"/>
</dbReference>
<evidence type="ECO:0000256" key="3">
    <source>
        <dbReference type="ARBA" id="ARBA00022989"/>
    </source>
</evidence>